<dbReference type="SUPFAM" id="SSF52540">
    <property type="entry name" value="P-loop containing nucleoside triphosphate hydrolases"/>
    <property type="match status" value="1"/>
</dbReference>
<dbReference type="InterPro" id="IPR008995">
    <property type="entry name" value="Mo/tungstate-bd_C_term_dom"/>
</dbReference>
<dbReference type="PANTHER" id="PTHR42781:SF4">
    <property type="entry name" value="SPERMIDINE_PUTRESCINE IMPORT ATP-BINDING PROTEIN POTA"/>
    <property type="match status" value="1"/>
</dbReference>
<evidence type="ECO:0000256" key="1">
    <source>
        <dbReference type="ARBA" id="ARBA00005417"/>
    </source>
</evidence>
<dbReference type="InterPro" id="IPR003439">
    <property type="entry name" value="ABC_transporter-like_ATP-bd"/>
</dbReference>
<evidence type="ECO:0000256" key="3">
    <source>
        <dbReference type="ARBA" id="ARBA00022741"/>
    </source>
</evidence>
<keyword evidence="7" id="KW-1185">Reference proteome</keyword>
<evidence type="ECO:0000313" key="7">
    <source>
        <dbReference type="Proteomes" id="UP001549047"/>
    </source>
</evidence>
<keyword evidence="4" id="KW-0067">ATP-binding</keyword>
<dbReference type="SMART" id="SM00382">
    <property type="entry name" value="AAA"/>
    <property type="match status" value="1"/>
</dbReference>
<keyword evidence="2" id="KW-0813">Transport</keyword>
<keyword evidence="3" id="KW-0547">Nucleotide-binding</keyword>
<dbReference type="PANTHER" id="PTHR42781">
    <property type="entry name" value="SPERMIDINE/PUTRESCINE IMPORT ATP-BINDING PROTEIN POTA"/>
    <property type="match status" value="1"/>
</dbReference>
<reference evidence="6 7" key="1">
    <citation type="submission" date="2024-06" db="EMBL/GenBank/DDBJ databases">
        <title>Genomic Encyclopedia of Type Strains, Phase IV (KMG-IV): sequencing the most valuable type-strain genomes for metagenomic binning, comparative biology and taxonomic classification.</title>
        <authorList>
            <person name="Goeker M."/>
        </authorList>
    </citation>
    <scope>NUCLEOTIDE SEQUENCE [LARGE SCALE GENOMIC DNA]</scope>
    <source>
        <strain evidence="6 7">DSM 29780</strain>
    </source>
</reference>
<dbReference type="InterPro" id="IPR003593">
    <property type="entry name" value="AAA+_ATPase"/>
</dbReference>
<dbReference type="RefSeq" id="WP_354556591.1">
    <property type="nucleotide sequence ID" value="NZ_JBEPMB010000003.1"/>
</dbReference>
<dbReference type="InterPro" id="IPR017871">
    <property type="entry name" value="ABC_transporter-like_CS"/>
</dbReference>
<name>A0ABV2J0B4_9HYPH</name>
<comment type="caution">
    <text evidence="6">The sequence shown here is derived from an EMBL/GenBank/DDBJ whole genome shotgun (WGS) entry which is preliminary data.</text>
</comment>
<dbReference type="Pfam" id="PF00005">
    <property type="entry name" value="ABC_tran"/>
    <property type="match status" value="1"/>
</dbReference>
<evidence type="ECO:0000313" key="6">
    <source>
        <dbReference type="EMBL" id="MET3614073.1"/>
    </source>
</evidence>
<dbReference type="PROSITE" id="PS00211">
    <property type="entry name" value="ABC_TRANSPORTER_1"/>
    <property type="match status" value="1"/>
</dbReference>
<dbReference type="Gene3D" id="3.40.50.300">
    <property type="entry name" value="P-loop containing nucleotide triphosphate hydrolases"/>
    <property type="match status" value="1"/>
</dbReference>
<dbReference type="PROSITE" id="PS50893">
    <property type="entry name" value="ABC_TRANSPORTER_2"/>
    <property type="match status" value="1"/>
</dbReference>
<feature type="domain" description="ABC transporter" evidence="5">
    <location>
        <begin position="8"/>
        <end position="238"/>
    </location>
</feature>
<dbReference type="Gene3D" id="2.40.50.100">
    <property type="match status" value="1"/>
</dbReference>
<accession>A0ABV2J0B4</accession>
<evidence type="ECO:0000256" key="2">
    <source>
        <dbReference type="ARBA" id="ARBA00022448"/>
    </source>
</evidence>
<proteinExistence type="inferred from homology"/>
<dbReference type="InterPro" id="IPR050093">
    <property type="entry name" value="ABC_SmlMolc_Importer"/>
</dbReference>
<dbReference type="InterPro" id="IPR027417">
    <property type="entry name" value="P-loop_NTPase"/>
</dbReference>
<dbReference type="EMBL" id="JBEPMB010000003">
    <property type="protein sequence ID" value="MET3614073.1"/>
    <property type="molecule type" value="Genomic_DNA"/>
</dbReference>
<evidence type="ECO:0000256" key="4">
    <source>
        <dbReference type="ARBA" id="ARBA00022840"/>
    </source>
</evidence>
<protein>
    <submittedName>
        <fullName evidence="6">ABC-type Fe3+/spermidine/putrescine transport system ATPase subunit</fullName>
    </submittedName>
</protein>
<comment type="similarity">
    <text evidence="1">Belongs to the ABC transporter superfamily.</text>
</comment>
<sequence>MVSDAPALRVEDASLRYDSFQALNAVSFSARKGELVTLLGPSGCGKTTLLRAIAGFIPLDSGRVEIEGRDMAGIPPERRDTAMCFQSYALFPHLTVSGNIGFGLRQKRLSGAEMTARVEEVAAQVRLSAQLERLPAQLSGGQQQRVALARAMAVRPGVMLFDEPLSNLDAKLRDQVRGEIRALQRAQGFTAVYVTHDQAEALAMSDLVVVMRAGVVEQMGAPEDIYRRPANRFVADFIGTANIMAAKVLAEDRTNGIYKVETPLGEATVRSETPPVAQRVYLCWRPEDARIVADSEAGSAWENIYRLQVRSRTYLGNLVDLEAGQGATDGDSWRIQTHGYAEGASAAGEGDTVAIEIAPKHFHFLNEAVT</sequence>
<evidence type="ECO:0000259" key="5">
    <source>
        <dbReference type="PROSITE" id="PS50893"/>
    </source>
</evidence>
<dbReference type="Proteomes" id="UP001549047">
    <property type="component" value="Unassembled WGS sequence"/>
</dbReference>
<gene>
    <name evidence="6" type="ORF">ABID16_002410</name>
</gene>
<organism evidence="6 7">
    <name type="scientific">Rhizobium aquaticum</name>
    <dbReference type="NCBI Taxonomy" id="1549636"/>
    <lineage>
        <taxon>Bacteria</taxon>
        <taxon>Pseudomonadati</taxon>
        <taxon>Pseudomonadota</taxon>
        <taxon>Alphaproteobacteria</taxon>
        <taxon>Hyphomicrobiales</taxon>
        <taxon>Rhizobiaceae</taxon>
        <taxon>Rhizobium/Agrobacterium group</taxon>
        <taxon>Rhizobium</taxon>
    </lineage>
</organism>
<dbReference type="SUPFAM" id="SSF50331">
    <property type="entry name" value="MOP-like"/>
    <property type="match status" value="1"/>
</dbReference>